<gene>
    <name evidence="1" type="ORF">AYI68_g1582</name>
</gene>
<reference evidence="1 2" key="1">
    <citation type="journal article" date="2016" name="Mol. Biol. Evol.">
        <title>Genome-Wide Survey of Gut Fungi (Harpellales) Reveals the First Horizontally Transferred Ubiquitin Gene from a Mosquito Host.</title>
        <authorList>
            <person name="Wang Y."/>
            <person name="White M.M."/>
            <person name="Kvist S."/>
            <person name="Moncalvo J.M."/>
        </authorList>
    </citation>
    <scope>NUCLEOTIDE SEQUENCE [LARGE SCALE GENOMIC DNA]</scope>
    <source>
        <strain evidence="1 2">ALG-7-W6</strain>
    </source>
</reference>
<organism evidence="1 2">
    <name type="scientific">Smittium mucronatum</name>
    <dbReference type="NCBI Taxonomy" id="133383"/>
    <lineage>
        <taxon>Eukaryota</taxon>
        <taxon>Fungi</taxon>
        <taxon>Fungi incertae sedis</taxon>
        <taxon>Zoopagomycota</taxon>
        <taxon>Kickxellomycotina</taxon>
        <taxon>Harpellomycetes</taxon>
        <taxon>Harpellales</taxon>
        <taxon>Legeriomycetaceae</taxon>
        <taxon>Smittium</taxon>
    </lineage>
</organism>
<accession>A0A1R0H592</accession>
<dbReference type="STRING" id="133383.A0A1R0H592"/>
<sequence>MDSRIDLDSLDLLSKDASLYDPISESNVNSQSFAERFSGTTLTHSPSDMHTISKGIRKVNKIELTSRTKNKLQGIYKKAKSHHGNMFNTDRIYKELSTDKRESKPMPSSSEFITCEKFFEYSILADTPRKRSLLLDELDFDKIRKGLRSSRRLSISKKESTFKSKDQKTPFSETVGVNPSLVPSKTDVSIPKFDFQNFQDVSTDLPKVAINPFVPQSYKSTAHDNQTNKFVQNNQTKTSICPEKLHIPIFPENFKIIDNVSNVKSIIEKSTSESSTKKILGSLLKITSKDSAISNNVTTPKVYNTKDSATNSPEILKYNKSLPRNSNIATEHLTSKIEMSDIFESKTKDSPSDHSSLLTNEISIAHISSKIPFEYSYKPSFDIISTMSPFPAPLFMAALNNIGEDGNPYFNEIEFLTKLSKIDVSSLPIENHIKFFSLHSVPCYISADDIAKNQALENEADIVISEEALLCLFTMSNTLSRNILIPVISKTVNNVSVPFIDSPIETKDCYVSESYLNYSILEKLSSELLTDKSKKHFFDENDESSDSDNFNYTMWKFGSIKILIRFRVQCYLLENNHLNKKSVQTVTLVPVYEPSLDISPKFLPEPDWLRAYLRAYIRGRSKLAICHFAADPKHHFNLFHVGVCSASDLICNSYPEFIDILSNKPNHYSSPNKSPDSIFLAFQHLHKVLSFIKESVHKDIAQQPAKPNDGQFMLYRQQFTSSASIYSEFSDRQSEHHVDLADNSFLDIREVTINQSTANPDIKSLNYDFTPSSMVWPKIKNHVPYIFPTTDEIKILEQMGNDQVP</sequence>
<dbReference type="OrthoDB" id="289162at2759"/>
<evidence type="ECO:0000313" key="2">
    <source>
        <dbReference type="Proteomes" id="UP000187455"/>
    </source>
</evidence>
<comment type="caution">
    <text evidence="1">The sequence shown here is derived from an EMBL/GenBank/DDBJ whole genome shotgun (WGS) entry which is preliminary data.</text>
</comment>
<name>A0A1R0H592_9FUNG</name>
<keyword evidence="2" id="KW-1185">Reference proteome</keyword>
<protein>
    <recommendedName>
        <fullName evidence="3">Little elongation complex subunit 2 C-terminal domain-containing protein</fullName>
    </recommendedName>
</protein>
<proteinExistence type="predicted"/>
<evidence type="ECO:0000313" key="1">
    <source>
        <dbReference type="EMBL" id="OLY84261.1"/>
    </source>
</evidence>
<dbReference type="Proteomes" id="UP000187455">
    <property type="component" value="Unassembled WGS sequence"/>
</dbReference>
<evidence type="ECO:0008006" key="3">
    <source>
        <dbReference type="Google" id="ProtNLM"/>
    </source>
</evidence>
<dbReference type="EMBL" id="LSSL01000558">
    <property type="protein sequence ID" value="OLY84261.1"/>
    <property type="molecule type" value="Genomic_DNA"/>
</dbReference>
<dbReference type="AlphaFoldDB" id="A0A1R0H592"/>